<sequence length="109" mass="12246">MGCMCSTLALVGNELKQENVFRNPHILVDVQPAEESLRLQIPLKRSSQSEFSAYGSSSYPSNESLRVLRIERSKSNRTSLDMRMGMTSMSSTTSNPCCFYCRALERSPD</sequence>
<dbReference type="KEGG" id="nai:NECAME_03512"/>
<proteinExistence type="predicted"/>
<organism evidence="1 2">
    <name type="scientific">Necator americanus</name>
    <name type="common">Human hookworm</name>
    <dbReference type="NCBI Taxonomy" id="51031"/>
    <lineage>
        <taxon>Eukaryota</taxon>
        <taxon>Metazoa</taxon>
        <taxon>Ecdysozoa</taxon>
        <taxon>Nematoda</taxon>
        <taxon>Chromadorea</taxon>
        <taxon>Rhabditida</taxon>
        <taxon>Rhabditina</taxon>
        <taxon>Rhabditomorpha</taxon>
        <taxon>Strongyloidea</taxon>
        <taxon>Ancylostomatidae</taxon>
        <taxon>Bunostominae</taxon>
        <taxon>Necator</taxon>
    </lineage>
</organism>
<accession>W2T470</accession>
<dbReference type="Proteomes" id="UP000053676">
    <property type="component" value="Unassembled WGS sequence"/>
</dbReference>
<dbReference type="AlphaFoldDB" id="W2T470"/>
<gene>
    <name evidence="1" type="ORF">NECAME_03512</name>
</gene>
<reference evidence="2" key="1">
    <citation type="journal article" date="2014" name="Nat. Genet.">
        <title>Genome of the human hookworm Necator americanus.</title>
        <authorList>
            <person name="Tang Y.T."/>
            <person name="Gao X."/>
            <person name="Rosa B.A."/>
            <person name="Abubucker S."/>
            <person name="Hallsworth-Pepin K."/>
            <person name="Martin J."/>
            <person name="Tyagi R."/>
            <person name="Heizer E."/>
            <person name="Zhang X."/>
            <person name="Bhonagiri-Palsikar V."/>
            <person name="Minx P."/>
            <person name="Warren W.C."/>
            <person name="Wang Q."/>
            <person name="Zhan B."/>
            <person name="Hotez P.J."/>
            <person name="Sternberg P.W."/>
            <person name="Dougall A."/>
            <person name="Gaze S.T."/>
            <person name="Mulvenna J."/>
            <person name="Sotillo J."/>
            <person name="Ranganathan S."/>
            <person name="Rabelo E.M."/>
            <person name="Wilson R.K."/>
            <person name="Felgner P.L."/>
            <person name="Bethony J."/>
            <person name="Hawdon J.M."/>
            <person name="Gasser R.B."/>
            <person name="Loukas A."/>
            <person name="Mitreva M."/>
        </authorList>
    </citation>
    <scope>NUCLEOTIDE SEQUENCE [LARGE SCALE GENOMIC DNA]</scope>
</reference>
<name>W2T470_NECAM</name>
<protein>
    <submittedName>
        <fullName evidence="1">Uncharacterized protein</fullName>
    </submittedName>
</protein>
<evidence type="ECO:0000313" key="1">
    <source>
        <dbReference type="EMBL" id="ETN76349.1"/>
    </source>
</evidence>
<dbReference type="EMBL" id="KI660234">
    <property type="protein sequence ID" value="ETN76349.1"/>
    <property type="molecule type" value="Genomic_DNA"/>
</dbReference>
<keyword evidence="2" id="KW-1185">Reference proteome</keyword>
<evidence type="ECO:0000313" key="2">
    <source>
        <dbReference type="Proteomes" id="UP000053676"/>
    </source>
</evidence>